<sequence>MPSRKDSQESHFAYLTSLQQSAFSVLKSLPLKSRVAQGLLMALRAVCGAGLAYSIGVALHTEQAFWAAITAIAVTQHDYADTLSQSRDQFIGALAGAVCGFAAATLGTENIAIYLASVAVVIVVCWCLKVSTAARLAGITTTIVLLVPAHGPVWTVALLRGAEVTLGMLCAIPVCALFSYVEHRWLHV</sequence>
<evidence type="ECO:0000313" key="7">
    <source>
        <dbReference type="EMBL" id="KIC53414.1"/>
    </source>
</evidence>
<accession>A0A0B4BXN7</accession>
<dbReference type="Proteomes" id="UP000031166">
    <property type="component" value="Unassembled WGS sequence"/>
</dbReference>
<feature type="domain" description="Integral membrane bound transporter" evidence="6">
    <location>
        <begin position="51"/>
        <end position="173"/>
    </location>
</feature>
<feature type="transmembrane region" description="Helical" evidence="5">
    <location>
        <begin position="90"/>
        <end position="106"/>
    </location>
</feature>
<feature type="transmembrane region" description="Helical" evidence="5">
    <location>
        <begin position="112"/>
        <end position="129"/>
    </location>
</feature>
<evidence type="ECO:0000313" key="8">
    <source>
        <dbReference type="Proteomes" id="UP000031166"/>
    </source>
</evidence>
<dbReference type="STRING" id="172043.RM53_16560"/>
<gene>
    <name evidence="7" type="ORF">RM53_16560</name>
</gene>
<evidence type="ECO:0000256" key="4">
    <source>
        <dbReference type="ARBA" id="ARBA00023136"/>
    </source>
</evidence>
<evidence type="ECO:0000256" key="5">
    <source>
        <dbReference type="SAM" id="Phobius"/>
    </source>
</evidence>
<keyword evidence="4 5" id="KW-0472">Membrane</keyword>
<dbReference type="RefSeq" id="WP_039248837.1">
    <property type="nucleotide sequence ID" value="NZ_JWSY01000064.1"/>
</dbReference>
<dbReference type="InterPro" id="IPR049453">
    <property type="entry name" value="Memb_transporter_dom"/>
</dbReference>
<evidence type="ECO:0000256" key="1">
    <source>
        <dbReference type="ARBA" id="ARBA00004141"/>
    </source>
</evidence>
<evidence type="ECO:0000256" key="3">
    <source>
        <dbReference type="ARBA" id="ARBA00022989"/>
    </source>
</evidence>
<organism evidence="7 8">
    <name type="scientific">Brevundimonas nasdae</name>
    <dbReference type="NCBI Taxonomy" id="172043"/>
    <lineage>
        <taxon>Bacteria</taxon>
        <taxon>Pseudomonadati</taxon>
        <taxon>Pseudomonadota</taxon>
        <taxon>Alphaproteobacteria</taxon>
        <taxon>Caulobacterales</taxon>
        <taxon>Caulobacteraceae</taxon>
        <taxon>Brevundimonas</taxon>
    </lineage>
</organism>
<proteinExistence type="predicted"/>
<dbReference type="Pfam" id="PF13515">
    <property type="entry name" value="FUSC_2"/>
    <property type="match status" value="1"/>
</dbReference>
<name>A0A0B4BXN7_9CAUL</name>
<feature type="transmembrane region" description="Helical" evidence="5">
    <location>
        <begin position="164"/>
        <end position="181"/>
    </location>
</feature>
<dbReference type="GO" id="GO:0016020">
    <property type="term" value="C:membrane"/>
    <property type="evidence" value="ECO:0007669"/>
    <property type="project" value="UniProtKB-SubCell"/>
</dbReference>
<dbReference type="EMBL" id="JWSY01000064">
    <property type="protein sequence ID" value="KIC53414.1"/>
    <property type="molecule type" value="Genomic_DNA"/>
</dbReference>
<keyword evidence="2 5" id="KW-0812">Transmembrane</keyword>
<reference evidence="7 8" key="1">
    <citation type="submission" date="2014-12" db="EMBL/GenBank/DDBJ databases">
        <title>Genome sequencing of Brevundimonas nasdae TPW30.</title>
        <authorList>
            <person name="Tan P.W."/>
            <person name="Chan K.-G."/>
        </authorList>
    </citation>
    <scope>NUCLEOTIDE SEQUENCE [LARGE SCALE GENOMIC DNA]</scope>
    <source>
        <strain evidence="7 8">TPW30</strain>
    </source>
</reference>
<evidence type="ECO:0000259" key="6">
    <source>
        <dbReference type="Pfam" id="PF13515"/>
    </source>
</evidence>
<feature type="transmembrane region" description="Helical" evidence="5">
    <location>
        <begin position="136"/>
        <end position="158"/>
    </location>
</feature>
<comment type="caution">
    <text evidence="7">The sequence shown here is derived from an EMBL/GenBank/DDBJ whole genome shotgun (WGS) entry which is preliminary data.</text>
</comment>
<evidence type="ECO:0000256" key="2">
    <source>
        <dbReference type="ARBA" id="ARBA00022692"/>
    </source>
</evidence>
<keyword evidence="3 5" id="KW-1133">Transmembrane helix</keyword>
<protein>
    <submittedName>
        <fullName evidence="7">Membrane protein</fullName>
    </submittedName>
</protein>
<comment type="subcellular location">
    <subcellularLocation>
        <location evidence="1">Membrane</location>
        <topology evidence="1">Multi-pass membrane protein</topology>
    </subcellularLocation>
</comment>
<dbReference type="AlphaFoldDB" id="A0A0B4BXN7"/>